<dbReference type="InterPro" id="IPR028994">
    <property type="entry name" value="Integrin_alpha_N"/>
</dbReference>
<dbReference type="Pfam" id="PF21348">
    <property type="entry name" value="RGL11_C"/>
    <property type="match status" value="1"/>
</dbReference>
<dbReference type="Proteomes" id="UP000887043">
    <property type="component" value="Unassembled WGS sequence"/>
</dbReference>
<comment type="caution">
    <text evidence="5">The sequence shown here is derived from an EMBL/GenBank/DDBJ whole genome shotgun (WGS) entry which is preliminary data.</text>
</comment>
<accession>A0AA37HVZ2</accession>
<dbReference type="InterPro" id="IPR013783">
    <property type="entry name" value="Ig-like_fold"/>
</dbReference>
<dbReference type="PANTHER" id="PTHR43118">
    <property type="entry name" value="RHAMNOGALACTURONAN LYASE (EUROFUNG)"/>
    <property type="match status" value="1"/>
</dbReference>
<feature type="signal peptide" evidence="2">
    <location>
        <begin position="1"/>
        <end position="21"/>
    </location>
</feature>
<dbReference type="Pfam" id="PF12951">
    <property type="entry name" value="PATR"/>
    <property type="match status" value="4"/>
</dbReference>
<dbReference type="RefSeq" id="WP_074802904.1">
    <property type="nucleotide sequence ID" value="NZ_BPTR01000001.1"/>
</dbReference>
<proteinExistence type="predicted"/>
<dbReference type="InterPro" id="IPR034641">
    <property type="entry name" value="RGL11"/>
</dbReference>
<dbReference type="PANTHER" id="PTHR43118:SF1">
    <property type="entry name" value="RHAMNOGALACTURONAN LYASE (EUROFUNG)"/>
    <property type="match status" value="1"/>
</dbReference>
<dbReference type="EMBL" id="BPTR01000001">
    <property type="protein sequence ID" value="GJG27496.1"/>
    <property type="molecule type" value="Genomic_DNA"/>
</dbReference>
<dbReference type="InterPro" id="IPR049366">
    <property type="entry name" value="RGL11_C"/>
</dbReference>
<sequence length="1515" mass="163403">MIKKTFLAALLAMSATMGVQAQRFMDTLDRGLIAVKSTSGVYVSWRIYGTEYYGVAYNIYRDGIKLNTVPLYVSNFTDETGNESSKYTVSAVVNGVEQEQSKPVPVWQNDYLVIPKAKRISNDGVTDITDYFEPNDATFADVDGDGEMEVIIKEWNDVDHNAGFPADGKDFDRIEVYKLDGTLLWWIDCGPNLTDFQHNETNIALYDWDMDGKAEAIMRAADGTVIHMADGTTQVIGDKTVNWRNDNTINTSAYFVHKGDEYLVYMNGQTGKPYSVSPYPLKRLEANETSLEAAWGDGYGHRSTKNFFGAPYFDGKKPSIFLARGIYTRHKMIALDVDPSTHQLTTRWTWNCNDASSKWYGQGYHNYAVADVDMDGRDEIVFGSMVIDDSGKGLSTTGLGHGDAEHVSDYNPYVPGLEIYACNEDNPANNYRDATTSKIYYRLAGGSDDGRSMAGNFTNDIPGAIGFSGHDTPISCVTNNHVEGISSSGVTLNFRTYWDGDLCDESFNGNATRNGQGVIYKYGQGAIKTFADTYTNNDTKATPCFQGDIFGDWREEIAMRDKDNNLRIETTTIPTQWRNYTLLHDPQYRNAMVWQMNGYNQPPAVSYFLGEMEGITVAPPPATKMGKEVIAAGGTISTAYNSKQVLLDETADAEYTVAEGVSPAIFFDNAPSWVKGHDDNDAIEYITYKHTLKGGAFAGGTCVVKQGDGELTLPNVEQTYTGNTDVWAGTVNFDGTMKNSRVWLNRFTTLNSNGGKFLNGIVADYGATVRPGGKEVKGTIETDSLKLNFGSIIDFDVFADGTSDMITTNVLELEKKDWKVGPAYLVPRFNITFNGEVKAGTYTIAKVGKIQGASWSDVKLTGLAGHKGSLSYENGEIKLTIADLRDATSVEWTGDKDATWQLADKENFKNVSTGDDDVFVSGDQVIFRDGASNATVKIEEPVSPASVTFANTTLEYTLTGDSIVGTSSITKNGNANVNINNVNTFTGSTNIYGGSITVNSLGQANGVNYGAFGKYTNTIYLNGGTLIPSASFTTDHPFVLNTNGGTIQTGEGVTMTIGSSIKGKGYSLTKEGAGTLVLAPTADYENLIVNGGTVHIQETGDKHGVPTNITLNNSTLNDVDGMYSYSSNSANVVVPEESTSAWYLDSRCDYKGKLTGAGTLNLYARNIRNIITGNWSAFTGTINVNANKTGSYTPVLYFANSNGLKNATLNVACEFSCTNPNSSGSKYNVTIGNLKGGGTLSGAGTWTIGTLNQDITYNGIFSGGKIMKTGDGVWTMSKLQQGVGGQTTVNGGVLNLSNSSSKDLFFGDNDVVASGTGTLAGQAYVRNIYVNNGGTIAPGNYTQELKTGSLKAQSSIFCYEGSTAKFMIRRANSATSSSALQAGSMVSIAGNIVVENYTRSYALRAGDSFTLWTANSYSGTPTSITLPELPENLAWDTSELLQPTGVIKVVEATTGIDNIAVNQTISGSVYTVNGIKVANITTTKANAARDIKKITGADGVYVIRSAQGSFKVTVK</sequence>
<dbReference type="InterPro" id="IPR011050">
    <property type="entry name" value="Pectin_lyase_fold/virulence"/>
</dbReference>
<evidence type="ECO:0000313" key="5">
    <source>
        <dbReference type="EMBL" id="GJG27496.1"/>
    </source>
</evidence>
<dbReference type="Pfam" id="PF18370">
    <property type="entry name" value="RGI_lyase"/>
    <property type="match status" value="1"/>
</dbReference>
<evidence type="ECO:0008006" key="7">
    <source>
        <dbReference type="Google" id="ProtNLM"/>
    </source>
</evidence>
<evidence type="ECO:0000256" key="1">
    <source>
        <dbReference type="ARBA" id="ARBA00022729"/>
    </source>
</evidence>
<evidence type="ECO:0000259" key="3">
    <source>
        <dbReference type="Pfam" id="PF18370"/>
    </source>
</evidence>
<keyword evidence="1 2" id="KW-0732">Signal</keyword>
<reference evidence="5" key="1">
    <citation type="submission" date="2021-08" db="EMBL/GenBank/DDBJ databases">
        <title>Prevotella lacticifex sp. nov., isolated from rumen of cow.</title>
        <authorList>
            <person name="Shinkai T."/>
            <person name="Ikeyama N."/>
            <person name="Kumagai M."/>
            <person name="Ohmori H."/>
            <person name="Sakamoto M."/>
            <person name="Ohkuma M."/>
            <person name="Mitsumori M."/>
        </authorList>
    </citation>
    <scope>NUCLEOTIDE SEQUENCE</scope>
    <source>
        <strain evidence="5">DSM 11371</strain>
    </source>
</reference>
<dbReference type="NCBIfam" id="TIGR02601">
    <property type="entry name" value="autotrns_rpt"/>
    <property type="match status" value="1"/>
</dbReference>
<dbReference type="InterPro" id="IPR013425">
    <property type="entry name" value="Autotrns_rpt"/>
</dbReference>
<dbReference type="SUPFAM" id="SSF51126">
    <property type="entry name" value="Pectin lyase-like"/>
    <property type="match status" value="1"/>
</dbReference>
<feature type="domain" description="Rhamnogalacturonan I lyase beta-sheet" evidence="3">
    <location>
        <begin position="24"/>
        <end position="107"/>
    </location>
</feature>
<dbReference type="SUPFAM" id="SSF69318">
    <property type="entry name" value="Integrin alpha N-terminal domain"/>
    <property type="match status" value="1"/>
</dbReference>
<organism evidence="5 6">
    <name type="scientific">Segatella bryantii</name>
    <name type="common">Prevotella bryantii</name>
    <dbReference type="NCBI Taxonomy" id="77095"/>
    <lineage>
        <taxon>Bacteria</taxon>
        <taxon>Pseudomonadati</taxon>
        <taxon>Bacteroidota</taxon>
        <taxon>Bacteroidia</taxon>
        <taxon>Bacteroidales</taxon>
        <taxon>Prevotellaceae</taxon>
        <taxon>Segatella</taxon>
    </lineage>
</organism>
<evidence type="ECO:0000259" key="4">
    <source>
        <dbReference type="Pfam" id="PF21348"/>
    </source>
</evidence>
<evidence type="ECO:0000313" key="6">
    <source>
        <dbReference type="Proteomes" id="UP000887043"/>
    </source>
</evidence>
<dbReference type="InterPro" id="IPR041624">
    <property type="entry name" value="RGI_lyase"/>
</dbReference>
<feature type="domain" description="Rhamnogalacturonan lyase family 11 C-terminal" evidence="4">
    <location>
        <begin position="129"/>
        <end position="611"/>
    </location>
</feature>
<evidence type="ECO:0000256" key="2">
    <source>
        <dbReference type="SAM" id="SignalP"/>
    </source>
</evidence>
<feature type="chain" id="PRO_5041378483" description="Rhamnogalacturonan I lyase beta-sheet domain-containing protein" evidence="2">
    <location>
        <begin position="22"/>
        <end position="1515"/>
    </location>
</feature>
<name>A0AA37HVZ2_SEGBR</name>
<gene>
    <name evidence="5" type="ORF">PRRU23_11960</name>
</gene>
<dbReference type="Gene3D" id="2.60.40.10">
    <property type="entry name" value="Immunoglobulins"/>
    <property type="match status" value="1"/>
</dbReference>
<protein>
    <recommendedName>
        <fullName evidence="7">Rhamnogalacturonan I lyase beta-sheet domain-containing protein</fullName>
    </recommendedName>
</protein>